<feature type="compositionally biased region" description="Basic and acidic residues" evidence="1">
    <location>
        <begin position="246"/>
        <end position="261"/>
    </location>
</feature>
<reference evidence="2 3" key="1">
    <citation type="journal article" date="2018" name="Cell">
        <title>The Chara Genome: Secondary Complexity and Implications for Plant Terrestrialization.</title>
        <authorList>
            <person name="Nishiyama T."/>
            <person name="Sakayama H."/>
            <person name="Vries J.D."/>
            <person name="Buschmann H."/>
            <person name="Saint-Marcoux D."/>
            <person name="Ullrich K.K."/>
            <person name="Haas F.B."/>
            <person name="Vanderstraeten L."/>
            <person name="Becker D."/>
            <person name="Lang D."/>
            <person name="Vosolsobe S."/>
            <person name="Rombauts S."/>
            <person name="Wilhelmsson P.K.I."/>
            <person name="Janitza P."/>
            <person name="Kern R."/>
            <person name="Heyl A."/>
            <person name="Rumpler F."/>
            <person name="Villalobos L.I.A.C."/>
            <person name="Clay J.M."/>
            <person name="Skokan R."/>
            <person name="Toyoda A."/>
            <person name="Suzuki Y."/>
            <person name="Kagoshima H."/>
            <person name="Schijlen E."/>
            <person name="Tajeshwar N."/>
            <person name="Catarino B."/>
            <person name="Hetherington A.J."/>
            <person name="Saltykova A."/>
            <person name="Bonnot C."/>
            <person name="Breuninger H."/>
            <person name="Symeonidi A."/>
            <person name="Radhakrishnan G.V."/>
            <person name="Van Nieuwerburgh F."/>
            <person name="Deforce D."/>
            <person name="Chang C."/>
            <person name="Karol K.G."/>
            <person name="Hedrich R."/>
            <person name="Ulvskov P."/>
            <person name="Glockner G."/>
            <person name="Delwiche C.F."/>
            <person name="Petrasek J."/>
            <person name="Van de Peer Y."/>
            <person name="Friml J."/>
            <person name="Beilby M."/>
            <person name="Dolan L."/>
            <person name="Kohara Y."/>
            <person name="Sugano S."/>
            <person name="Fujiyama A."/>
            <person name="Delaux P.-M."/>
            <person name="Quint M."/>
            <person name="TheiBen G."/>
            <person name="Hagemann M."/>
            <person name="Harholt J."/>
            <person name="Dunand C."/>
            <person name="Zachgo S."/>
            <person name="Langdale J."/>
            <person name="Maumus F."/>
            <person name="Straeten D.V.D."/>
            <person name="Gould S.B."/>
            <person name="Rensing S.A."/>
        </authorList>
    </citation>
    <scope>NUCLEOTIDE SEQUENCE [LARGE SCALE GENOMIC DNA]</scope>
    <source>
        <strain evidence="2 3">S276</strain>
    </source>
</reference>
<feature type="region of interest" description="Disordered" evidence="1">
    <location>
        <begin position="330"/>
        <end position="354"/>
    </location>
</feature>
<dbReference type="Gramene" id="GBG79178">
    <property type="protein sequence ID" value="GBG79178"/>
    <property type="gene ID" value="CBR_g28894"/>
</dbReference>
<dbReference type="PROSITE" id="PS51257">
    <property type="entry name" value="PROKAR_LIPOPROTEIN"/>
    <property type="match status" value="1"/>
</dbReference>
<evidence type="ECO:0000313" key="2">
    <source>
        <dbReference type="EMBL" id="GBG79178.1"/>
    </source>
</evidence>
<feature type="region of interest" description="Disordered" evidence="1">
    <location>
        <begin position="78"/>
        <end position="110"/>
    </location>
</feature>
<feature type="compositionally biased region" description="Polar residues" evidence="1">
    <location>
        <begin position="330"/>
        <end position="343"/>
    </location>
</feature>
<feature type="region of interest" description="Disordered" evidence="1">
    <location>
        <begin position="220"/>
        <end position="279"/>
    </location>
</feature>
<dbReference type="CDD" id="cd23767">
    <property type="entry name" value="IQCD"/>
    <property type="match status" value="1"/>
</dbReference>
<sequence length="354" mass="38860">MERGTCAPLLLGTGCLLSRKHGCATLIQAAFRGFQIRSILLKAVRTEFEQRFEKLESLYPSENFCHDISYHIHNSPAAVRSHGSSRDEVSIDSSSTRIAANPASLDGDQDSNRGREVVVWLAGPAIICRPTITAAADAFHSLIHHRASDTLMSLASSVEMTSTPVNSVVSPHQLPGVCCRTQEEEEEEEEDASADALGFEPKVGMTSTVYVNEGTHPLPAGCRCSQAAMPEKEKEDRSPDAPQFEPKVEMTDSHRNGDVNRDGQICGADDNGQIRPGGDGQSVILLIPTKEERKAQLRKLIELELSWTRNALLLRKQHLRQLKGARATTRDQYLPTSMPSSSYRGEVLVSSKEK</sequence>
<gene>
    <name evidence="2" type="ORF">CBR_g28894</name>
</gene>
<evidence type="ECO:0000313" key="3">
    <source>
        <dbReference type="Proteomes" id="UP000265515"/>
    </source>
</evidence>
<dbReference type="PROSITE" id="PS50096">
    <property type="entry name" value="IQ"/>
    <property type="match status" value="1"/>
</dbReference>
<dbReference type="AlphaFoldDB" id="A0A388LA60"/>
<dbReference type="Proteomes" id="UP000265515">
    <property type="component" value="Unassembled WGS sequence"/>
</dbReference>
<dbReference type="EMBL" id="BFEA01000313">
    <property type="protein sequence ID" value="GBG79178.1"/>
    <property type="molecule type" value="Genomic_DNA"/>
</dbReference>
<proteinExistence type="predicted"/>
<feature type="compositionally biased region" description="Basic and acidic residues" evidence="1">
    <location>
        <begin position="230"/>
        <end position="239"/>
    </location>
</feature>
<evidence type="ECO:0000256" key="1">
    <source>
        <dbReference type="SAM" id="MobiDB-lite"/>
    </source>
</evidence>
<comment type="caution">
    <text evidence="2">The sequence shown here is derived from an EMBL/GenBank/DDBJ whole genome shotgun (WGS) entry which is preliminary data.</text>
</comment>
<keyword evidence="3" id="KW-1185">Reference proteome</keyword>
<organism evidence="2 3">
    <name type="scientific">Chara braunii</name>
    <name type="common">Braun's stonewort</name>
    <dbReference type="NCBI Taxonomy" id="69332"/>
    <lineage>
        <taxon>Eukaryota</taxon>
        <taxon>Viridiplantae</taxon>
        <taxon>Streptophyta</taxon>
        <taxon>Charophyceae</taxon>
        <taxon>Charales</taxon>
        <taxon>Characeae</taxon>
        <taxon>Chara</taxon>
    </lineage>
</organism>
<accession>A0A388LA60</accession>
<name>A0A388LA60_CHABU</name>
<protein>
    <submittedName>
        <fullName evidence="2">Uncharacterized protein</fullName>
    </submittedName>
</protein>